<reference evidence="12" key="2">
    <citation type="submission" date="2023-11" db="UniProtKB">
        <authorList>
            <consortium name="WormBaseParasite"/>
        </authorList>
    </citation>
    <scope>IDENTIFICATION</scope>
</reference>
<dbReference type="PANTHER" id="PTHR11214:SF349">
    <property type="entry name" value="BETA-1,3-GALACTOSYLTRANSFERASE BRN"/>
    <property type="match status" value="1"/>
</dbReference>
<keyword evidence="5" id="KW-0812">Transmembrane</keyword>
<evidence type="ECO:0000256" key="1">
    <source>
        <dbReference type="ARBA" id="ARBA00004323"/>
    </source>
</evidence>
<dbReference type="Gene3D" id="3.90.550.50">
    <property type="match status" value="1"/>
</dbReference>
<dbReference type="GO" id="GO:0000139">
    <property type="term" value="C:Golgi membrane"/>
    <property type="evidence" value="ECO:0007669"/>
    <property type="project" value="UniProtKB-SubCell"/>
</dbReference>
<dbReference type="GO" id="GO:0006493">
    <property type="term" value="P:protein O-linked glycosylation"/>
    <property type="evidence" value="ECO:0007669"/>
    <property type="project" value="TreeGrafter"/>
</dbReference>
<organism evidence="11 12">
    <name type="scientific">Trichobilharzia regenti</name>
    <name type="common">Nasal bird schistosome</name>
    <dbReference type="NCBI Taxonomy" id="157069"/>
    <lineage>
        <taxon>Eukaryota</taxon>
        <taxon>Metazoa</taxon>
        <taxon>Spiralia</taxon>
        <taxon>Lophotrochozoa</taxon>
        <taxon>Platyhelminthes</taxon>
        <taxon>Trematoda</taxon>
        <taxon>Digenea</taxon>
        <taxon>Strigeidida</taxon>
        <taxon>Schistosomatoidea</taxon>
        <taxon>Schistosomatidae</taxon>
        <taxon>Trichobilharzia</taxon>
    </lineage>
</organism>
<keyword evidence="9" id="KW-0472">Membrane</keyword>
<evidence type="ECO:0000256" key="3">
    <source>
        <dbReference type="ARBA" id="ARBA00022676"/>
    </source>
</evidence>
<sequence length="340" mass="39655">MVTVFLYSVSHSKYNIEDDFYIETAIDEEKNDDRHLSQTKKSLKILNKNVSKFYEYLFTPNTTVHIKTILTPLNNCDKMTQTNTTNILVFVKSTADEFDLRQSVRATWANSRCFTKNGIKAQIYFTLGRGNSSNWNESLIQHRILLESKQYHDILQFDFIESYYNLTRKLIGTIQYAAFHCFTSKFIILIDHDFIVNPVNLAKFLLNISDAQYPRYVAGHVIRNAKPFRTNTSKWSIAKKVYPFDFYPAYPLGGTIIFSRPVTIELNKKLIHMKLFPFDDVLLGIVLAKMKISIFPIKNILVSKYPLNFRRQFLTAQTNGVPRLMVNTWKSLRFTDMCIL</sequence>
<evidence type="ECO:0000256" key="10">
    <source>
        <dbReference type="RuleBase" id="RU363063"/>
    </source>
</evidence>
<dbReference type="PANTHER" id="PTHR11214">
    <property type="entry name" value="BETA-1,3-N-ACETYLGLUCOSAMINYLTRANSFERASE"/>
    <property type="match status" value="1"/>
</dbReference>
<dbReference type="EC" id="2.4.1.-" evidence="10"/>
<comment type="subcellular location">
    <subcellularLocation>
        <location evidence="1 10">Golgi apparatus membrane</location>
        <topology evidence="1 10">Single-pass type II membrane protein</topology>
    </subcellularLocation>
</comment>
<keyword evidence="11" id="KW-1185">Reference proteome</keyword>
<dbReference type="Proteomes" id="UP000050795">
    <property type="component" value="Unassembled WGS sequence"/>
</dbReference>
<dbReference type="WBParaSite" id="TREG1_47980.1">
    <property type="protein sequence ID" value="TREG1_47980.1"/>
    <property type="gene ID" value="TREG1_47980"/>
</dbReference>
<protein>
    <recommendedName>
        <fullName evidence="10">Hexosyltransferase</fullName>
        <ecNumber evidence="10">2.4.1.-</ecNumber>
    </recommendedName>
</protein>
<keyword evidence="7" id="KW-1133">Transmembrane helix</keyword>
<keyword evidence="3 10" id="KW-0328">Glycosyltransferase</keyword>
<dbReference type="InterPro" id="IPR002659">
    <property type="entry name" value="Glyco_trans_31"/>
</dbReference>
<evidence type="ECO:0000256" key="5">
    <source>
        <dbReference type="ARBA" id="ARBA00022692"/>
    </source>
</evidence>
<evidence type="ECO:0000256" key="4">
    <source>
        <dbReference type="ARBA" id="ARBA00022679"/>
    </source>
</evidence>
<proteinExistence type="inferred from homology"/>
<evidence type="ECO:0000256" key="8">
    <source>
        <dbReference type="ARBA" id="ARBA00023034"/>
    </source>
</evidence>
<accession>A0AA85JP09</accession>
<keyword evidence="4" id="KW-0808">Transferase</keyword>
<evidence type="ECO:0000313" key="12">
    <source>
        <dbReference type="WBParaSite" id="TREG1_47980.1"/>
    </source>
</evidence>
<dbReference type="AlphaFoldDB" id="A0AA85JP09"/>
<name>A0AA85JP09_TRIRE</name>
<evidence type="ECO:0000256" key="9">
    <source>
        <dbReference type="ARBA" id="ARBA00023136"/>
    </source>
</evidence>
<keyword evidence="8 10" id="KW-0333">Golgi apparatus</keyword>
<evidence type="ECO:0000313" key="11">
    <source>
        <dbReference type="Proteomes" id="UP000050795"/>
    </source>
</evidence>
<reference evidence="11" key="1">
    <citation type="submission" date="2022-06" db="EMBL/GenBank/DDBJ databases">
        <authorList>
            <person name="Berger JAMES D."/>
            <person name="Berger JAMES D."/>
        </authorList>
    </citation>
    <scope>NUCLEOTIDE SEQUENCE [LARGE SCALE GENOMIC DNA]</scope>
</reference>
<dbReference type="Pfam" id="PF01762">
    <property type="entry name" value="Galactosyl_T"/>
    <property type="match status" value="1"/>
</dbReference>
<keyword evidence="6" id="KW-0735">Signal-anchor</keyword>
<evidence type="ECO:0000256" key="6">
    <source>
        <dbReference type="ARBA" id="ARBA00022968"/>
    </source>
</evidence>
<comment type="similarity">
    <text evidence="2 10">Belongs to the glycosyltransferase 31 family.</text>
</comment>
<dbReference type="GO" id="GO:0016758">
    <property type="term" value="F:hexosyltransferase activity"/>
    <property type="evidence" value="ECO:0007669"/>
    <property type="project" value="InterPro"/>
</dbReference>
<evidence type="ECO:0000256" key="2">
    <source>
        <dbReference type="ARBA" id="ARBA00008661"/>
    </source>
</evidence>
<evidence type="ECO:0000256" key="7">
    <source>
        <dbReference type="ARBA" id="ARBA00022989"/>
    </source>
</evidence>
<dbReference type="GO" id="GO:0008194">
    <property type="term" value="F:UDP-glycosyltransferase activity"/>
    <property type="evidence" value="ECO:0007669"/>
    <property type="project" value="TreeGrafter"/>
</dbReference>